<evidence type="ECO:0000313" key="2">
    <source>
        <dbReference type="Proteomes" id="UP000240696"/>
    </source>
</evidence>
<dbReference type="EMBL" id="KX898400">
    <property type="protein sequence ID" value="ARB11213.1"/>
    <property type="molecule type" value="Genomic_DNA"/>
</dbReference>
<accession>A0A2H4GYA8</accession>
<keyword evidence="2" id="KW-1185">Reference proteome</keyword>
<sequence length="53" mass="6021">MEKRLQSELREAVEAKKCEGFEILQREPHIVMARGPVKIRVGYVGSRVVVRAA</sequence>
<protein>
    <submittedName>
        <fullName evidence="1">Uncharacterized protein</fullName>
    </submittedName>
</protein>
<gene>
    <name evidence="1" type="ORF">JG054_00068</name>
</gene>
<name>A0A2H4GYA8_9CAUD</name>
<proteinExistence type="predicted"/>
<evidence type="ECO:0000313" key="1">
    <source>
        <dbReference type="EMBL" id="ARB11213.1"/>
    </source>
</evidence>
<organism evidence="1 2">
    <name type="scientific">Pseudomonas phage JG054</name>
    <dbReference type="NCBI Taxonomy" id="1970800"/>
    <lineage>
        <taxon>Viruses</taxon>
        <taxon>Duplodnaviria</taxon>
        <taxon>Heunggongvirae</taxon>
        <taxon>Uroviricota</taxon>
        <taxon>Caudoviricetes</taxon>
        <taxon>Queuovirinae</taxon>
        <taxon>Nipunavirus</taxon>
        <taxon>Nipunavirus JG054</taxon>
    </lineage>
</organism>
<reference evidence="1 2" key="1">
    <citation type="submission" date="2016-09" db="EMBL/GenBank/DDBJ databases">
        <title>Complete genome sequence of Pseudomonas aeruginosa phage JG054.</title>
        <authorList>
            <person name="Uhlig C.M."/>
            <person name="Bunk B."/>
            <person name="Rohde M."/>
            <person name="Schobert M."/>
            <person name="Jahn D."/>
        </authorList>
    </citation>
    <scope>NUCLEOTIDE SEQUENCE [LARGE SCALE GENOMIC DNA]</scope>
</reference>
<dbReference type="Proteomes" id="UP000240696">
    <property type="component" value="Segment"/>
</dbReference>